<feature type="domain" description="NADH:ubiquinone oxidoreductase-like 20kDa subunit" evidence="4">
    <location>
        <begin position="20"/>
        <end position="157"/>
    </location>
</feature>
<dbReference type="GO" id="GO:0051538">
    <property type="term" value="F:3 iron, 4 sulfur cluster binding"/>
    <property type="evidence" value="ECO:0007669"/>
    <property type="project" value="UniProtKB-KW"/>
</dbReference>
<comment type="cofactor">
    <cofactor evidence="1">
        <name>[3Fe-4S] cluster</name>
        <dbReference type="ChEBI" id="CHEBI:21137"/>
    </cofactor>
</comment>
<gene>
    <name evidence="5" type="ORF">TPSD3_02875</name>
</gene>
<dbReference type="Gene3D" id="3.40.50.700">
    <property type="entry name" value="NADH:ubiquinone oxidoreductase-like, 20kDa subunit"/>
    <property type="match status" value="1"/>
</dbReference>
<keyword evidence="3" id="KW-0408">Iron</keyword>
<dbReference type="GO" id="GO:0016491">
    <property type="term" value="F:oxidoreductase activity"/>
    <property type="evidence" value="ECO:0007669"/>
    <property type="project" value="UniProtKB-KW"/>
</dbReference>
<keyword evidence="6" id="KW-1185">Reference proteome</keyword>
<keyword evidence="2" id="KW-0560">Oxidoreductase</keyword>
<evidence type="ECO:0000313" key="6">
    <source>
        <dbReference type="Proteomes" id="UP000194798"/>
    </source>
</evidence>
<evidence type="ECO:0000259" key="4">
    <source>
        <dbReference type="Pfam" id="PF01058"/>
    </source>
</evidence>
<sequence>MSHTTVNRKPTVAIHKFSSCDGCQLAFLNLGEQLLQVADAVNIVHFVEAGAIQFDTPVDIAFVEGSLSTEEEVERIHAVRQQSQYLVTIGACATAGGIQALKNLHDAHAWTTSVYALPDYISTLSTASPISKAVHVDLELHGCPVNSYQVLSTIRALLFGVTPPLEQDKLCSECKRLGQVCVMVTQQMPCMGPVTRTGCGVICPRQQRDCYSCYGPAETINTHSLSQCLQETGLARDTIARRFALFNNQSPEYVKAIAQLGEST</sequence>
<dbReference type="InterPro" id="IPR006137">
    <property type="entry name" value="NADH_UbQ_OxRdtase-like_20kDa"/>
</dbReference>
<reference evidence="5 6" key="1">
    <citation type="submission" date="2016-12" db="EMBL/GenBank/DDBJ databases">
        <title>Thioflexothrix psekupsii D3 genome sequencing and assembly.</title>
        <authorList>
            <person name="Fomenkov A."/>
            <person name="Vincze T."/>
            <person name="Grabovich M."/>
            <person name="Anton B.P."/>
            <person name="Dubinina G."/>
            <person name="Orlova M."/>
            <person name="Belousova E."/>
            <person name="Roberts R.J."/>
        </authorList>
    </citation>
    <scope>NUCLEOTIDE SEQUENCE [LARGE SCALE GENOMIC DNA]</scope>
    <source>
        <strain evidence="5">D3</strain>
    </source>
</reference>
<dbReference type="RefSeq" id="WP_086487080.1">
    <property type="nucleotide sequence ID" value="NZ_MSLT01000006.1"/>
</dbReference>
<dbReference type="Proteomes" id="UP000194798">
    <property type="component" value="Unassembled WGS sequence"/>
</dbReference>
<proteinExistence type="predicted"/>
<name>A0A251XBP1_9GAMM</name>
<dbReference type="SUPFAM" id="SSF56770">
    <property type="entry name" value="HydA/Nqo6-like"/>
    <property type="match status" value="1"/>
</dbReference>
<keyword evidence="3" id="KW-0003">3Fe-4S</keyword>
<dbReference type="EMBL" id="MSLT01000006">
    <property type="protein sequence ID" value="OUD15486.1"/>
    <property type="molecule type" value="Genomic_DNA"/>
</dbReference>
<keyword evidence="3" id="KW-0479">Metal-binding</keyword>
<evidence type="ECO:0000256" key="2">
    <source>
        <dbReference type="ARBA" id="ARBA00023002"/>
    </source>
</evidence>
<dbReference type="InterPro" id="IPR037024">
    <property type="entry name" value="NiFe_Hase_small_N_sf"/>
</dbReference>
<protein>
    <submittedName>
        <fullName evidence="5">Sulfhydrogenase subunit delta</fullName>
    </submittedName>
</protein>
<comment type="caution">
    <text evidence="5">The sequence shown here is derived from an EMBL/GenBank/DDBJ whole genome shotgun (WGS) entry which is preliminary data.</text>
</comment>
<evidence type="ECO:0000256" key="1">
    <source>
        <dbReference type="ARBA" id="ARBA00001927"/>
    </source>
</evidence>
<accession>A0A251XBP1</accession>
<dbReference type="PANTHER" id="PTHR42845">
    <property type="entry name" value="COENZYME F420-REDUCING HYDROGENASE, GAMMA SUBUNIT"/>
    <property type="match status" value="1"/>
</dbReference>
<dbReference type="PANTHER" id="PTHR42845:SF2">
    <property type="entry name" value="F420-NON-REDUCING HYDROGENASE VHU SUBUNIT G"/>
    <property type="match status" value="1"/>
</dbReference>
<dbReference type="AlphaFoldDB" id="A0A251XBP1"/>
<organism evidence="5 6">
    <name type="scientific">Thioflexithrix psekupsensis</name>
    <dbReference type="NCBI Taxonomy" id="1570016"/>
    <lineage>
        <taxon>Bacteria</taxon>
        <taxon>Pseudomonadati</taxon>
        <taxon>Pseudomonadota</taxon>
        <taxon>Gammaproteobacteria</taxon>
        <taxon>Thiotrichales</taxon>
        <taxon>Thioflexithrix</taxon>
    </lineage>
</organism>
<dbReference type="OrthoDB" id="9787729at2"/>
<keyword evidence="3" id="KW-0411">Iron-sulfur</keyword>
<dbReference type="Pfam" id="PF01058">
    <property type="entry name" value="Oxidored_q6"/>
    <property type="match status" value="1"/>
</dbReference>
<evidence type="ECO:0000256" key="3">
    <source>
        <dbReference type="ARBA" id="ARBA00023291"/>
    </source>
</evidence>
<evidence type="ECO:0000313" key="5">
    <source>
        <dbReference type="EMBL" id="OUD15486.1"/>
    </source>
</evidence>
<dbReference type="InterPro" id="IPR051349">
    <property type="entry name" value="Hydrogenase_assoc-protein"/>
</dbReference>